<dbReference type="AlphaFoldDB" id="A0A165RVP5"/>
<evidence type="ECO:0000313" key="3">
    <source>
        <dbReference type="Proteomes" id="UP000076761"/>
    </source>
</evidence>
<evidence type="ECO:0000256" key="1">
    <source>
        <dbReference type="SAM" id="MobiDB-lite"/>
    </source>
</evidence>
<proteinExistence type="predicted"/>
<organism evidence="2 3">
    <name type="scientific">Neolentinus lepideus HHB14362 ss-1</name>
    <dbReference type="NCBI Taxonomy" id="1314782"/>
    <lineage>
        <taxon>Eukaryota</taxon>
        <taxon>Fungi</taxon>
        <taxon>Dikarya</taxon>
        <taxon>Basidiomycota</taxon>
        <taxon>Agaricomycotina</taxon>
        <taxon>Agaricomycetes</taxon>
        <taxon>Gloeophyllales</taxon>
        <taxon>Gloeophyllaceae</taxon>
        <taxon>Neolentinus</taxon>
    </lineage>
</organism>
<protein>
    <submittedName>
        <fullName evidence="2">Uncharacterized protein</fullName>
    </submittedName>
</protein>
<dbReference type="Proteomes" id="UP000076761">
    <property type="component" value="Unassembled WGS sequence"/>
</dbReference>
<feature type="region of interest" description="Disordered" evidence="1">
    <location>
        <begin position="1"/>
        <end position="22"/>
    </location>
</feature>
<reference evidence="2 3" key="1">
    <citation type="journal article" date="2016" name="Mol. Biol. Evol.">
        <title>Comparative Genomics of Early-Diverging Mushroom-Forming Fungi Provides Insights into the Origins of Lignocellulose Decay Capabilities.</title>
        <authorList>
            <person name="Nagy L.G."/>
            <person name="Riley R."/>
            <person name="Tritt A."/>
            <person name="Adam C."/>
            <person name="Daum C."/>
            <person name="Floudas D."/>
            <person name="Sun H."/>
            <person name="Yadav J.S."/>
            <person name="Pangilinan J."/>
            <person name="Larsson K.H."/>
            <person name="Matsuura K."/>
            <person name="Barry K."/>
            <person name="Labutti K."/>
            <person name="Kuo R."/>
            <person name="Ohm R.A."/>
            <person name="Bhattacharya S.S."/>
            <person name="Shirouzu T."/>
            <person name="Yoshinaga Y."/>
            <person name="Martin F.M."/>
            <person name="Grigoriev I.V."/>
            <person name="Hibbett D.S."/>
        </authorList>
    </citation>
    <scope>NUCLEOTIDE SEQUENCE [LARGE SCALE GENOMIC DNA]</scope>
    <source>
        <strain evidence="2 3">HHB14362 ss-1</strain>
    </source>
</reference>
<evidence type="ECO:0000313" key="2">
    <source>
        <dbReference type="EMBL" id="KZT24330.1"/>
    </source>
</evidence>
<name>A0A165RVP5_9AGAM</name>
<feature type="region of interest" description="Disordered" evidence="1">
    <location>
        <begin position="71"/>
        <end position="90"/>
    </location>
</feature>
<sequence length="90" mass="10407">MLERPMLVRPVNKQIGHPMKASADEIRTDLRQRSKQLCELMTTQPIEEQIRPREMPWVYLSALRCPGCGKEGTPVGDMFRTPAQNDRKGW</sequence>
<keyword evidence="3" id="KW-1185">Reference proteome</keyword>
<dbReference type="InParanoid" id="A0A165RVP5"/>
<dbReference type="EMBL" id="KV425578">
    <property type="protein sequence ID" value="KZT24330.1"/>
    <property type="molecule type" value="Genomic_DNA"/>
</dbReference>
<dbReference type="OrthoDB" id="3211860at2759"/>
<accession>A0A165RVP5</accession>
<gene>
    <name evidence="2" type="ORF">NEOLEDRAFT_1135119</name>
</gene>